<dbReference type="AlphaFoldDB" id="A0A167CBQ3"/>
<dbReference type="STRING" id="1573173.A0A167CBQ3"/>
<dbReference type="InterPro" id="IPR001128">
    <property type="entry name" value="Cyt_P450"/>
</dbReference>
<dbReference type="CDD" id="cd11062">
    <property type="entry name" value="CYP58-like"/>
    <property type="match status" value="1"/>
</dbReference>
<dbReference type="PRINTS" id="PR00463">
    <property type="entry name" value="EP450I"/>
</dbReference>
<dbReference type="GO" id="GO:0020037">
    <property type="term" value="F:heme binding"/>
    <property type="evidence" value="ECO:0007669"/>
    <property type="project" value="InterPro"/>
</dbReference>
<dbReference type="InterPro" id="IPR036396">
    <property type="entry name" value="Cyt_P450_sf"/>
</dbReference>
<comment type="caution">
    <text evidence="8">The sequence shown here is derived from an EMBL/GenBank/DDBJ whole genome shotgun (WGS) entry which is preliminary data.</text>
</comment>
<dbReference type="PROSITE" id="PS00086">
    <property type="entry name" value="CYTOCHROME_P450"/>
    <property type="match status" value="1"/>
</dbReference>
<accession>A0A167CBQ3</accession>
<dbReference type="Pfam" id="PF00067">
    <property type="entry name" value="p450"/>
    <property type="match status" value="1"/>
</dbReference>
<proteinExistence type="inferred from homology"/>
<keyword evidence="6" id="KW-0560">Oxidoreductase</keyword>
<keyword evidence="7" id="KW-1133">Transmembrane helix</keyword>
<dbReference type="PANTHER" id="PTHR24305">
    <property type="entry name" value="CYTOCHROME P450"/>
    <property type="match status" value="1"/>
</dbReference>
<dbReference type="InterPro" id="IPR050121">
    <property type="entry name" value="Cytochrome_P450_monoxygenase"/>
</dbReference>
<evidence type="ECO:0000256" key="7">
    <source>
        <dbReference type="SAM" id="Phobius"/>
    </source>
</evidence>
<evidence type="ECO:0000256" key="4">
    <source>
        <dbReference type="ARBA" id="ARBA00023004"/>
    </source>
</evidence>
<keyword evidence="3 5" id="KW-0479">Metal-binding</keyword>
<keyword evidence="9" id="KW-1185">Reference proteome</keyword>
<dbReference type="SUPFAM" id="SSF48264">
    <property type="entry name" value="Cytochrome P450"/>
    <property type="match status" value="1"/>
</dbReference>
<keyword evidence="7" id="KW-0812">Transmembrane</keyword>
<evidence type="ECO:0000256" key="1">
    <source>
        <dbReference type="ARBA" id="ARBA00001971"/>
    </source>
</evidence>
<keyword evidence="4 5" id="KW-0408">Iron</keyword>
<dbReference type="GO" id="GO:0004497">
    <property type="term" value="F:monooxygenase activity"/>
    <property type="evidence" value="ECO:0007669"/>
    <property type="project" value="UniProtKB-KW"/>
</dbReference>
<evidence type="ECO:0000313" key="8">
    <source>
        <dbReference type="EMBL" id="KZL82384.1"/>
    </source>
</evidence>
<protein>
    <submittedName>
        <fullName evidence="8">Cytochrome p450</fullName>
    </submittedName>
</protein>
<evidence type="ECO:0000256" key="5">
    <source>
        <dbReference type="PIRSR" id="PIRSR602401-1"/>
    </source>
</evidence>
<keyword evidence="2 5" id="KW-0349">Heme</keyword>
<dbReference type="GO" id="GO:0016705">
    <property type="term" value="F:oxidoreductase activity, acting on paired donors, with incorporation or reduction of molecular oxygen"/>
    <property type="evidence" value="ECO:0007669"/>
    <property type="project" value="InterPro"/>
</dbReference>
<comment type="similarity">
    <text evidence="6">Belongs to the cytochrome P450 family.</text>
</comment>
<dbReference type="InterPro" id="IPR017972">
    <property type="entry name" value="Cyt_P450_CS"/>
</dbReference>
<feature type="non-terminal residue" evidence="8">
    <location>
        <position position="1"/>
    </location>
</feature>
<reference evidence="8 9" key="1">
    <citation type="submission" date="2015-06" db="EMBL/GenBank/DDBJ databases">
        <title>Survival trade-offs in plant roots during colonization by closely related pathogenic and mutualistic fungi.</title>
        <authorList>
            <person name="Hacquard S."/>
            <person name="Kracher B."/>
            <person name="Hiruma K."/>
            <person name="Weinman A."/>
            <person name="Muench P."/>
            <person name="Garrido Oter R."/>
            <person name="Ver Loren van Themaat E."/>
            <person name="Dallerey J.-F."/>
            <person name="Damm U."/>
            <person name="Henrissat B."/>
            <person name="Lespinet O."/>
            <person name="Thon M."/>
            <person name="Kemen E."/>
            <person name="McHardy A.C."/>
            <person name="Schulze-Lefert P."/>
            <person name="O'Connell R.J."/>
        </authorList>
    </citation>
    <scope>NUCLEOTIDE SEQUENCE [LARGE SCALE GENOMIC DNA]</scope>
    <source>
        <strain evidence="8 9">MAFF 238704</strain>
    </source>
</reference>
<evidence type="ECO:0000256" key="2">
    <source>
        <dbReference type="ARBA" id="ARBA00022617"/>
    </source>
</evidence>
<dbReference type="EMBL" id="LFIW01001390">
    <property type="protein sequence ID" value="KZL82384.1"/>
    <property type="molecule type" value="Genomic_DNA"/>
</dbReference>
<evidence type="ECO:0000256" key="3">
    <source>
        <dbReference type="ARBA" id="ARBA00022723"/>
    </source>
</evidence>
<keyword evidence="6" id="KW-0503">Monooxygenase</keyword>
<sequence length="524" mass="59555">LNPLQVRGTTPTMGLLSDVVNVVNAYLPQTPLAWVAFALGAFTLYSVQLVVRRLYFHPLAKIPGPFLARTTYWYEFYQDIILGGMYVKNYAALHEKYGPVIRASPDRVHVSDPDFFHEVYSSGSKYMKDPAFFQSSGGIPEALPAIVDVEYHRRRRKLINDLFSAKSMEALSHLVLKVVQNALRKAHEHHDENKVLDIQRLYTGITIDTIMQVLCDRTLNFIDAKEEEPPFLATLRTFSENFFLLKHFPVLIWMALNIPKSIAAKLIPGEFEFRANINQWIRDRALEHELGVEKAQDGRKTVIDLLLRPEDGGRPLTHQAVEDETYSFAFAGTHTTSHTMSMGTYYLLSNPAKLQKLRDELKTVPKNDQGLYEYKTVRALPYLNACIKESLRMSSPVPGILPRLVPDGGMTWKGHYLPSGTSVSSSIHCVHNNPDIFPNPDQFIPERWLANENLEHYLVVFGKGSRACIGLNVAWMETYLTFSNFFTSLDMSLFETNEQTTDWTDCGNAMIKKHVMVKVNSFAS</sequence>
<evidence type="ECO:0000256" key="6">
    <source>
        <dbReference type="RuleBase" id="RU000461"/>
    </source>
</evidence>
<gene>
    <name evidence="8" type="ORF">CI238_10702</name>
</gene>
<dbReference type="InterPro" id="IPR002401">
    <property type="entry name" value="Cyt_P450_E_grp-I"/>
</dbReference>
<name>A0A167CBQ3_COLIC</name>
<dbReference type="Proteomes" id="UP000076584">
    <property type="component" value="Unassembled WGS sequence"/>
</dbReference>
<dbReference type="PANTHER" id="PTHR24305:SF152">
    <property type="entry name" value="P450, PUTATIVE (EUROFUNG)-RELATED"/>
    <property type="match status" value="1"/>
</dbReference>
<evidence type="ECO:0000313" key="9">
    <source>
        <dbReference type="Proteomes" id="UP000076584"/>
    </source>
</evidence>
<comment type="cofactor">
    <cofactor evidence="1 5">
        <name>heme</name>
        <dbReference type="ChEBI" id="CHEBI:30413"/>
    </cofactor>
</comment>
<dbReference type="Gene3D" id="1.10.630.10">
    <property type="entry name" value="Cytochrome P450"/>
    <property type="match status" value="1"/>
</dbReference>
<keyword evidence="7" id="KW-0472">Membrane</keyword>
<dbReference type="GO" id="GO:0005506">
    <property type="term" value="F:iron ion binding"/>
    <property type="evidence" value="ECO:0007669"/>
    <property type="project" value="InterPro"/>
</dbReference>
<feature type="transmembrane region" description="Helical" evidence="7">
    <location>
        <begin position="32"/>
        <end position="51"/>
    </location>
</feature>
<organism evidence="8 9">
    <name type="scientific">Colletotrichum incanum</name>
    <name type="common">Soybean anthracnose fungus</name>
    <dbReference type="NCBI Taxonomy" id="1573173"/>
    <lineage>
        <taxon>Eukaryota</taxon>
        <taxon>Fungi</taxon>
        <taxon>Dikarya</taxon>
        <taxon>Ascomycota</taxon>
        <taxon>Pezizomycotina</taxon>
        <taxon>Sordariomycetes</taxon>
        <taxon>Hypocreomycetidae</taxon>
        <taxon>Glomerellales</taxon>
        <taxon>Glomerellaceae</taxon>
        <taxon>Colletotrichum</taxon>
        <taxon>Colletotrichum spaethianum species complex</taxon>
    </lineage>
</organism>
<feature type="binding site" description="axial binding residue" evidence="5">
    <location>
        <position position="468"/>
    </location>
    <ligand>
        <name>heme</name>
        <dbReference type="ChEBI" id="CHEBI:30413"/>
    </ligand>
    <ligandPart>
        <name>Fe</name>
        <dbReference type="ChEBI" id="CHEBI:18248"/>
    </ligandPart>
</feature>
<dbReference type="PRINTS" id="PR00385">
    <property type="entry name" value="P450"/>
</dbReference>